<feature type="compositionally biased region" description="Acidic residues" evidence="1">
    <location>
        <begin position="225"/>
        <end position="234"/>
    </location>
</feature>
<sequence>MWKLRKARGRAIFVGSLCPLIGHPSFPPATTSNHKNTSSRPGRPSISLKMTTENSSSYDLNGPQETDESDENYNWGAHFDREFAPFDAESSASSTAPSTGPGHLAHVARGTLAHQPFEDNSLATFNLLNNNVGHPAVTRRPSLSEHQPPRMKRRLSYEDVPNSQKRPRTDDTNNDNTVATPEDDNSLALADSNRTSSSYSPSSTVGNSPDATLPPATPGDKNDADQADTSEEVEPVAALDTSEDKSTPSSSATEPPSVNIDTATLSAAPGSALSSAPVSTIPTASVQGAVGPSVSASVPTPMLQSSITNNQFVPNVPPGTVTVAAGVMANTLGITLELPPNIASHYRRILSNLPPPAMVASMAAAAPLIPAPAAPTVVAPPMANAPATIVAPAIAPLAAPVPPATAPPPVALPPATLLATAPPTIAALTGAPAQPAYALWQSTLPATVSTATWGIDYTSGEPIDTIFLSLFLHTVNNSKPGHVAFSFKHPGNPHATPPTEERHILLMSASPVAMPSYNGFVAFRKHNYRAEVMRSFPYTSIRALGQGKFEHIFHARVSPNSSKMWECPHCGDVFKGQPMVLGDHFLQCDVLLYIEGQVAAANP</sequence>
<gene>
    <name evidence="2" type="ORF">CYLTODRAFT_447718</name>
</gene>
<feature type="region of interest" description="Disordered" evidence="1">
    <location>
        <begin position="26"/>
        <end position="72"/>
    </location>
</feature>
<feature type="compositionally biased region" description="Polar residues" evidence="1">
    <location>
        <begin position="28"/>
        <end position="40"/>
    </location>
</feature>
<proteinExistence type="predicted"/>
<keyword evidence="3" id="KW-1185">Reference proteome</keyword>
<feature type="compositionally biased region" description="Low complexity" evidence="1">
    <location>
        <begin position="192"/>
        <end position="209"/>
    </location>
</feature>
<protein>
    <submittedName>
        <fullName evidence="2">Uncharacterized protein</fullName>
    </submittedName>
</protein>
<dbReference type="Proteomes" id="UP000054007">
    <property type="component" value="Unassembled WGS sequence"/>
</dbReference>
<feature type="region of interest" description="Disordered" evidence="1">
    <location>
        <begin position="134"/>
        <end position="262"/>
    </location>
</feature>
<dbReference type="EMBL" id="KN880951">
    <property type="protein sequence ID" value="KIY61412.1"/>
    <property type="molecule type" value="Genomic_DNA"/>
</dbReference>
<organism evidence="2 3">
    <name type="scientific">Cylindrobasidium torrendii FP15055 ss-10</name>
    <dbReference type="NCBI Taxonomy" id="1314674"/>
    <lineage>
        <taxon>Eukaryota</taxon>
        <taxon>Fungi</taxon>
        <taxon>Dikarya</taxon>
        <taxon>Basidiomycota</taxon>
        <taxon>Agaricomycotina</taxon>
        <taxon>Agaricomycetes</taxon>
        <taxon>Agaricomycetidae</taxon>
        <taxon>Agaricales</taxon>
        <taxon>Marasmiineae</taxon>
        <taxon>Physalacriaceae</taxon>
        <taxon>Cylindrobasidium</taxon>
    </lineage>
</organism>
<evidence type="ECO:0000313" key="2">
    <source>
        <dbReference type="EMBL" id="KIY61412.1"/>
    </source>
</evidence>
<feature type="compositionally biased region" description="Polar residues" evidence="1">
    <location>
        <begin position="48"/>
        <end position="59"/>
    </location>
</feature>
<reference evidence="2 3" key="1">
    <citation type="journal article" date="2015" name="Fungal Genet. Biol.">
        <title>Evolution of novel wood decay mechanisms in Agaricales revealed by the genome sequences of Fistulina hepatica and Cylindrobasidium torrendii.</title>
        <authorList>
            <person name="Floudas D."/>
            <person name="Held B.W."/>
            <person name="Riley R."/>
            <person name="Nagy L.G."/>
            <person name="Koehler G."/>
            <person name="Ransdell A.S."/>
            <person name="Younus H."/>
            <person name="Chow J."/>
            <person name="Chiniquy J."/>
            <person name="Lipzen A."/>
            <person name="Tritt A."/>
            <person name="Sun H."/>
            <person name="Haridas S."/>
            <person name="LaButti K."/>
            <person name="Ohm R.A."/>
            <person name="Kues U."/>
            <person name="Blanchette R.A."/>
            <person name="Grigoriev I.V."/>
            <person name="Minto R.E."/>
            <person name="Hibbett D.S."/>
        </authorList>
    </citation>
    <scope>NUCLEOTIDE SEQUENCE [LARGE SCALE GENOMIC DNA]</scope>
    <source>
        <strain evidence="2 3">FP15055 ss-10</strain>
    </source>
</reference>
<evidence type="ECO:0000313" key="3">
    <source>
        <dbReference type="Proteomes" id="UP000054007"/>
    </source>
</evidence>
<feature type="compositionally biased region" description="Low complexity" evidence="1">
    <location>
        <begin position="247"/>
        <end position="262"/>
    </location>
</feature>
<name>A0A0D7AT70_9AGAR</name>
<evidence type="ECO:0000256" key="1">
    <source>
        <dbReference type="SAM" id="MobiDB-lite"/>
    </source>
</evidence>
<accession>A0A0D7AT70</accession>
<dbReference type="AlphaFoldDB" id="A0A0D7AT70"/>